<dbReference type="GO" id="GO:0016853">
    <property type="term" value="F:isomerase activity"/>
    <property type="evidence" value="ECO:0007669"/>
    <property type="project" value="UniProtKB-KW"/>
</dbReference>
<evidence type="ECO:0000313" key="7">
    <source>
        <dbReference type="EMBL" id="MBB4612794.1"/>
    </source>
</evidence>
<dbReference type="Gene3D" id="3.90.226.10">
    <property type="entry name" value="2-enoyl-CoA Hydratase, Chain A, domain 1"/>
    <property type="match status" value="1"/>
</dbReference>
<dbReference type="PANTHER" id="PTHR43149">
    <property type="entry name" value="ENOYL-COA HYDRATASE"/>
    <property type="match status" value="1"/>
</dbReference>
<dbReference type="AlphaFoldDB" id="A0A7W7AAH6"/>
<accession>A0A7W7AAH6</accession>
<keyword evidence="4" id="KW-0443">Lipid metabolism</keyword>
<dbReference type="RefSeq" id="WP_181447282.1">
    <property type="nucleotide sequence ID" value="NZ_JACHOA010000002.1"/>
</dbReference>
<dbReference type="GO" id="GO:0006635">
    <property type="term" value="P:fatty acid beta-oxidation"/>
    <property type="evidence" value="ECO:0007669"/>
    <property type="project" value="UniProtKB-UniPathway"/>
</dbReference>
<comment type="pathway">
    <text evidence="1">Lipid metabolism; fatty acid beta-oxidation.</text>
</comment>
<evidence type="ECO:0000256" key="5">
    <source>
        <dbReference type="ARBA" id="ARBA00023235"/>
    </source>
</evidence>
<organism evidence="7 8">
    <name type="scientific">Novosphingobium taihuense</name>
    <dbReference type="NCBI Taxonomy" id="260085"/>
    <lineage>
        <taxon>Bacteria</taxon>
        <taxon>Pseudomonadati</taxon>
        <taxon>Pseudomonadota</taxon>
        <taxon>Alphaproteobacteria</taxon>
        <taxon>Sphingomonadales</taxon>
        <taxon>Sphingomonadaceae</taxon>
        <taxon>Novosphingobium</taxon>
    </lineage>
</organism>
<keyword evidence="8" id="KW-1185">Reference proteome</keyword>
<sequence length="269" mass="29108">MNFHDRVTVTIEDHVAHVLLDRADKMNALDDAMFEAIIAAGHHLHGERGVRAVVLSGAGRSFCAGLDLASMGNTSRWGNEGEGDGLTARTHGNANRPQQAAMVWRKLPMPVVAAVHGVCFGGGLQVASGADIRFIAPDARLAVMEVKWGLVPDMAGYALWRGNVRDDVLRELTYTHREFSGEEAVSFGFATHVSPDPLADAMKLAQEIASKSPTAVRGAKLLSNRTPDMTVDEVLMAESHAQHELMYSKNQIEAVRAGMEKRAGEFVDP</sequence>
<dbReference type="SUPFAM" id="SSF52096">
    <property type="entry name" value="ClpP/crotonase"/>
    <property type="match status" value="1"/>
</dbReference>
<comment type="caution">
    <text evidence="7">The sequence shown here is derived from an EMBL/GenBank/DDBJ whole genome shotgun (WGS) entry which is preliminary data.</text>
</comment>
<dbReference type="EMBL" id="JACHOA010000002">
    <property type="protein sequence ID" value="MBB4612794.1"/>
    <property type="molecule type" value="Genomic_DNA"/>
</dbReference>
<dbReference type="Gene3D" id="1.10.12.10">
    <property type="entry name" value="Lyase 2-enoyl-coa Hydratase, Chain A, domain 2"/>
    <property type="match status" value="1"/>
</dbReference>
<dbReference type="UniPathway" id="UPA00659"/>
<proteinExistence type="inferred from homology"/>
<evidence type="ECO:0000256" key="2">
    <source>
        <dbReference type="ARBA" id="ARBA00005254"/>
    </source>
</evidence>
<keyword evidence="3" id="KW-0276">Fatty acid metabolism</keyword>
<dbReference type="Proteomes" id="UP000538566">
    <property type="component" value="Unassembled WGS sequence"/>
</dbReference>
<dbReference type="CDD" id="cd06558">
    <property type="entry name" value="crotonase-like"/>
    <property type="match status" value="1"/>
</dbReference>
<dbReference type="InterPro" id="IPR014748">
    <property type="entry name" value="Enoyl-CoA_hydra_C"/>
</dbReference>
<reference evidence="7 8" key="1">
    <citation type="submission" date="2020-08" db="EMBL/GenBank/DDBJ databases">
        <title>Genomic Encyclopedia of Type Strains, Phase IV (KMG-IV): sequencing the most valuable type-strain genomes for metagenomic binning, comparative biology and taxonomic classification.</title>
        <authorList>
            <person name="Goeker M."/>
        </authorList>
    </citation>
    <scope>NUCLEOTIDE SEQUENCE [LARGE SCALE GENOMIC DNA]</scope>
    <source>
        <strain evidence="7 8">DSM 17507</strain>
    </source>
</reference>
<dbReference type="PANTHER" id="PTHR43149:SF1">
    <property type="entry name" value="DELTA(3,5)-DELTA(2,4)-DIENOYL-COA ISOMERASE, MITOCHONDRIAL"/>
    <property type="match status" value="1"/>
</dbReference>
<dbReference type="InterPro" id="IPR018376">
    <property type="entry name" value="Enoyl-CoA_hyd/isom_CS"/>
</dbReference>
<evidence type="ECO:0000256" key="6">
    <source>
        <dbReference type="RuleBase" id="RU003707"/>
    </source>
</evidence>
<evidence type="ECO:0000256" key="4">
    <source>
        <dbReference type="ARBA" id="ARBA00023098"/>
    </source>
</evidence>
<evidence type="ECO:0000313" key="8">
    <source>
        <dbReference type="Proteomes" id="UP000538566"/>
    </source>
</evidence>
<name>A0A7W7AAH6_9SPHN</name>
<dbReference type="InterPro" id="IPR001753">
    <property type="entry name" value="Enoyl-CoA_hydra/iso"/>
</dbReference>
<dbReference type="Pfam" id="PF00378">
    <property type="entry name" value="ECH_1"/>
    <property type="match status" value="1"/>
</dbReference>
<comment type="similarity">
    <text evidence="2 6">Belongs to the enoyl-CoA hydratase/isomerase family.</text>
</comment>
<evidence type="ECO:0000256" key="3">
    <source>
        <dbReference type="ARBA" id="ARBA00022832"/>
    </source>
</evidence>
<dbReference type="InterPro" id="IPR029045">
    <property type="entry name" value="ClpP/crotonase-like_dom_sf"/>
</dbReference>
<keyword evidence="5" id="KW-0413">Isomerase</keyword>
<dbReference type="PROSITE" id="PS00166">
    <property type="entry name" value="ENOYL_COA_HYDRATASE"/>
    <property type="match status" value="1"/>
</dbReference>
<gene>
    <name evidence="7" type="ORF">GGR37_001053</name>
</gene>
<protein>
    <submittedName>
        <fullName evidence="7">Enoyl-CoA hydratase/carnithine racemase</fullName>
    </submittedName>
</protein>
<evidence type="ECO:0000256" key="1">
    <source>
        <dbReference type="ARBA" id="ARBA00005005"/>
    </source>
</evidence>
<dbReference type="InterPro" id="IPR045002">
    <property type="entry name" value="Ech1-like"/>
</dbReference>
<dbReference type="NCBIfam" id="NF005699">
    <property type="entry name" value="PRK07509.1"/>
    <property type="match status" value="1"/>
</dbReference>